<sequence>MRDLIRGATIGVGRRFAITALAYSMPGFLATAYDSRRITAAAAAEDVKLKFKRLSPIQFIAAKGDPDASSGTGAEKWGLWREDPGPRGVYLRDYEKKLAGKGNVAPAGWSVDPRRFYVEEHGLIMEVPGPLPLQKFEREGETMKVVAPERRYVVTGDREVTSILTVQSDGRWNLSKGTLYDVTHLPCRTGVYTPTAAGSCKPLESMQAQFPVKPGARMPAFEGCKTEDWSVLFVVGVEA</sequence>
<dbReference type="OrthoDB" id="417848at2759"/>
<dbReference type="EMBL" id="JWZX01003267">
    <property type="protein sequence ID" value="KOO22607.1"/>
    <property type="molecule type" value="Genomic_DNA"/>
</dbReference>
<accession>A0A0M0J8D7</accession>
<protein>
    <submittedName>
        <fullName evidence="1">Uncharacterized protein</fullName>
    </submittedName>
</protein>
<reference evidence="2" key="1">
    <citation type="journal article" date="2015" name="PLoS Genet.">
        <title>Genome Sequence and Transcriptome Analyses of Chrysochromulina tobin: Metabolic Tools for Enhanced Algal Fitness in the Prominent Order Prymnesiales (Haptophyceae).</title>
        <authorList>
            <person name="Hovde B.T."/>
            <person name="Deodato C.R."/>
            <person name="Hunsperger H.M."/>
            <person name="Ryken S.A."/>
            <person name="Yost W."/>
            <person name="Jha R.K."/>
            <person name="Patterson J."/>
            <person name="Monnat R.J. Jr."/>
            <person name="Barlow S.B."/>
            <person name="Starkenburg S.R."/>
            <person name="Cattolico R.A."/>
        </authorList>
    </citation>
    <scope>NUCLEOTIDE SEQUENCE</scope>
    <source>
        <strain evidence="2">CCMP291</strain>
    </source>
</reference>
<comment type="caution">
    <text evidence="1">The sequence shown here is derived from an EMBL/GenBank/DDBJ whole genome shotgun (WGS) entry which is preliminary data.</text>
</comment>
<name>A0A0M0J8D7_9EUKA</name>
<proteinExistence type="predicted"/>
<dbReference type="AlphaFoldDB" id="A0A0M0J8D7"/>
<dbReference type="Proteomes" id="UP000037460">
    <property type="component" value="Unassembled WGS sequence"/>
</dbReference>
<gene>
    <name evidence="1" type="ORF">Ctob_005598</name>
</gene>
<keyword evidence="2" id="KW-1185">Reference proteome</keyword>
<evidence type="ECO:0000313" key="1">
    <source>
        <dbReference type="EMBL" id="KOO22607.1"/>
    </source>
</evidence>
<organism evidence="1 2">
    <name type="scientific">Chrysochromulina tobinii</name>
    <dbReference type="NCBI Taxonomy" id="1460289"/>
    <lineage>
        <taxon>Eukaryota</taxon>
        <taxon>Haptista</taxon>
        <taxon>Haptophyta</taxon>
        <taxon>Prymnesiophyceae</taxon>
        <taxon>Prymnesiales</taxon>
        <taxon>Chrysochromulinaceae</taxon>
        <taxon>Chrysochromulina</taxon>
    </lineage>
</organism>
<evidence type="ECO:0000313" key="2">
    <source>
        <dbReference type="Proteomes" id="UP000037460"/>
    </source>
</evidence>